<dbReference type="GO" id="GO:0016887">
    <property type="term" value="F:ATP hydrolysis activity"/>
    <property type="evidence" value="ECO:0007669"/>
    <property type="project" value="InterPro"/>
</dbReference>
<dbReference type="PANTHER" id="PTHR34413">
    <property type="entry name" value="PROPHAGE TAIL FIBER ASSEMBLY PROTEIN HOMOLOG TFAE-RELATED-RELATED"/>
    <property type="match status" value="1"/>
</dbReference>
<dbReference type="Pfam" id="PF20454">
    <property type="entry name" value="GpA_nuclease"/>
    <property type="match status" value="1"/>
</dbReference>
<dbReference type="InterPro" id="IPR051220">
    <property type="entry name" value="TFA_Chaperone"/>
</dbReference>
<evidence type="ECO:0000313" key="6">
    <source>
        <dbReference type="Proteomes" id="UP000509383"/>
    </source>
</evidence>
<dbReference type="PANTHER" id="PTHR34413:SF2">
    <property type="entry name" value="PROPHAGE TAIL FIBER ASSEMBLY PROTEIN HOMOLOG TFAE-RELATED"/>
    <property type="match status" value="1"/>
</dbReference>
<proteinExistence type="inferred from homology"/>
<evidence type="ECO:0000256" key="1">
    <source>
        <dbReference type="SAM" id="MobiDB-lite"/>
    </source>
</evidence>
<feature type="region of interest" description="Disordered" evidence="1">
    <location>
        <begin position="628"/>
        <end position="651"/>
    </location>
</feature>
<dbReference type="InterPro" id="IPR046453">
    <property type="entry name" value="GpA_ATPase"/>
</dbReference>
<name>A0A6J4EAN7_9PSED</name>
<dbReference type="HAMAP" id="MF_04144">
    <property type="entry name" value="TERL_LAMBDA"/>
    <property type="match status" value="1"/>
</dbReference>
<gene>
    <name evidence="4" type="ORF">TUM18999_46560</name>
    <name evidence="5" type="ORF">TUM18999_57520</name>
</gene>
<dbReference type="InterPro" id="IPR008866">
    <property type="entry name" value="Phage_lambda_GpA-like"/>
</dbReference>
<evidence type="ECO:0000259" key="2">
    <source>
        <dbReference type="Pfam" id="PF05876"/>
    </source>
</evidence>
<dbReference type="AlphaFoldDB" id="A0A6J4EAN7"/>
<accession>A0A6J4EAN7</accession>
<reference evidence="4 6" key="1">
    <citation type="submission" date="2020-05" db="EMBL/GenBank/DDBJ databases">
        <title>Characterization of novel class B3 metallo-beta-lactamase from novel Pseudomonas species.</title>
        <authorList>
            <person name="Yamada K."/>
            <person name="Aoki K."/>
            <person name="Ishii Y."/>
        </authorList>
    </citation>
    <scope>NUCLEOTIDE SEQUENCE [LARGE SCALE GENOMIC DNA]</scope>
    <source>
        <strain evidence="4 6">TUM18999</strain>
    </source>
</reference>
<dbReference type="GO" id="GO:0005524">
    <property type="term" value="F:ATP binding"/>
    <property type="evidence" value="ECO:0007669"/>
    <property type="project" value="InterPro"/>
</dbReference>
<dbReference type="GO" id="GO:0004519">
    <property type="term" value="F:endonuclease activity"/>
    <property type="evidence" value="ECO:0007669"/>
    <property type="project" value="InterPro"/>
</dbReference>
<feature type="domain" description="Terminase large subunit GpA endonuclease" evidence="3">
    <location>
        <begin position="329"/>
        <end position="611"/>
    </location>
</feature>
<organism evidence="4 6">
    <name type="scientific">Pseudomonas tohonis</name>
    <dbReference type="NCBI Taxonomy" id="2725477"/>
    <lineage>
        <taxon>Bacteria</taxon>
        <taxon>Pseudomonadati</taxon>
        <taxon>Pseudomonadota</taxon>
        <taxon>Gammaproteobacteria</taxon>
        <taxon>Pseudomonadales</taxon>
        <taxon>Pseudomonadaceae</taxon>
        <taxon>Pseudomonas</taxon>
    </lineage>
</organism>
<dbReference type="EMBL" id="AP023189">
    <property type="protein sequence ID" value="BCG27561.1"/>
    <property type="molecule type" value="Genomic_DNA"/>
</dbReference>
<protein>
    <submittedName>
        <fullName evidence="4">Terminase</fullName>
    </submittedName>
</protein>
<dbReference type="KEGG" id="ptw:TUM18999_57520"/>
<dbReference type="InterPro" id="IPR027417">
    <property type="entry name" value="P-loop_NTPase"/>
</dbReference>
<feature type="domain" description="Phage terminase large subunit GpA ATPase" evidence="2">
    <location>
        <begin position="48"/>
        <end position="300"/>
    </location>
</feature>
<dbReference type="Gene3D" id="3.40.50.300">
    <property type="entry name" value="P-loop containing nucleotide triphosphate hydrolases"/>
    <property type="match status" value="1"/>
</dbReference>
<evidence type="ECO:0000313" key="5">
    <source>
        <dbReference type="EMBL" id="BCG27561.1"/>
    </source>
</evidence>
<dbReference type="Pfam" id="PF05876">
    <property type="entry name" value="GpA_ATPase"/>
    <property type="match status" value="1"/>
</dbReference>
<dbReference type="Proteomes" id="UP000509383">
    <property type="component" value="Chromosome"/>
</dbReference>
<evidence type="ECO:0000259" key="3">
    <source>
        <dbReference type="Pfam" id="PF20454"/>
    </source>
</evidence>
<dbReference type="EMBL" id="AP023189">
    <property type="protein sequence ID" value="BCG26465.1"/>
    <property type="molecule type" value="Genomic_DNA"/>
</dbReference>
<dbReference type="KEGG" id="ptw:TUM18999_46560"/>
<sequence length="651" mass="73334">MSTSSPWLSNFRKAIKLGLAPLYKEPPQTAVEWADADNGFYMSAESSYQEGKWITDPVQRAILNCMGNDLIRTLNLIKSARVGYTKLLVANIGYKIQHKRRNVLAYTPTDPDSEEFSKRHINGLIRDAPLLLELAPWFGRKHADNTINAKRFANRKMLWCLGGKAARNYREKSADEVIYDELSKFDASIEGEGSPTSLGDRRLQGATNPKSIRGSTPGIAGPCQITKAVEESPHLLRYNIACPCCGGEQVLLWGGKDCAFGIKWETDKLGQASKAWYVCAHKGCEFYHHQMVVASEKGRWICEKTGIWTRDGMDWFDQDDEPCGTPQSVSFHIWTAYSTRTTWLEIVEDWLKVKGDREKLITFVNTVLGEVWEEDQGEKVDWELLYGRREVYPEVPMAATALMGGIDTQDDRLEGRVWAFGPGEESWLVHRFILNGDPGSEELRRKVGLQIHKQFTRADGLVMRVERWCWDAGGHYSDEVAAESRKHGAMWVIPTFGASTYGKMIANFPRKKKDRIYKTEIGTDNAKELIYSRLRIAIDVAKSRSGEAQPGAVHFPANDDICDEDELKQLTAEKKKAVISKGKRVLRWDAGGKRNEALDCFVLAVAALRISQQRFGLDLEALAVKPEPGGATAVDTSEERPRAKSSYWKKN</sequence>
<evidence type="ECO:0000313" key="4">
    <source>
        <dbReference type="EMBL" id="BCG26465.1"/>
    </source>
</evidence>
<dbReference type="InterPro" id="IPR046454">
    <property type="entry name" value="GpA_endonuclease"/>
</dbReference>
<dbReference type="RefSeq" id="WP_173180403.1">
    <property type="nucleotide sequence ID" value="NZ_AP023189.1"/>
</dbReference>